<dbReference type="Gene3D" id="3.50.40.10">
    <property type="entry name" value="Phenylalanyl-trna Synthetase, Chain B, domain 3"/>
    <property type="match status" value="1"/>
</dbReference>
<evidence type="ECO:0000313" key="2">
    <source>
        <dbReference type="EMBL" id="GHF16760.1"/>
    </source>
</evidence>
<dbReference type="RefSeq" id="WP_191250333.1">
    <property type="nucleotide sequence ID" value="NZ_BNCI01000001.1"/>
</dbReference>
<dbReference type="GO" id="GO:0004826">
    <property type="term" value="F:phenylalanine-tRNA ligase activity"/>
    <property type="evidence" value="ECO:0007669"/>
    <property type="project" value="InterPro"/>
</dbReference>
<proteinExistence type="predicted"/>
<dbReference type="InterPro" id="IPR005146">
    <property type="entry name" value="B3/B4_tRNA-bd"/>
</dbReference>
<dbReference type="PANTHER" id="PTHR39209">
    <property type="match status" value="1"/>
</dbReference>
<dbReference type="Proteomes" id="UP000630923">
    <property type="component" value="Unassembled WGS sequence"/>
</dbReference>
<dbReference type="GO" id="GO:0003723">
    <property type="term" value="F:RNA binding"/>
    <property type="evidence" value="ECO:0007669"/>
    <property type="project" value="InterPro"/>
</dbReference>
<comment type="caution">
    <text evidence="2">The sequence shown here is derived from an EMBL/GenBank/DDBJ whole genome shotgun (WGS) entry which is preliminary data.</text>
</comment>
<sequence>MTITIDPVYTGFDIQLHLGALTFEVEVAPSPQGLITTIEEGASLRREDLLGQAASTDPIITQIREAFRETGKDPSRYRPSSESLTRRVISGKDLYLVNNVVDCGNLVSLMTGIPVGCYNVDTIAGDICLTVGNRDQTYEGIGRGPINLTGLPILCDDIGPFGSPFSDSLRTAVTPKTTNLLFVLYGLNIDAAFVESAAEMADTLITTFCQQD</sequence>
<dbReference type="Pfam" id="PF03483">
    <property type="entry name" value="B3_4"/>
    <property type="match status" value="1"/>
</dbReference>
<reference evidence="2" key="1">
    <citation type="journal article" date="2014" name="Int. J. Syst. Evol. Microbiol.">
        <title>Complete genome sequence of Corynebacterium casei LMG S-19264T (=DSM 44701T), isolated from a smear-ripened cheese.</title>
        <authorList>
            <consortium name="US DOE Joint Genome Institute (JGI-PGF)"/>
            <person name="Walter F."/>
            <person name="Albersmeier A."/>
            <person name="Kalinowski J."/>
            <person name="Ruckert C."/>
        </authorList>
    </citation>
    <scope>NUCLEOTIDE SEQUENCE</scope>
    <source>
        <strain evidence="2">KCTC 42590</strain>
    </source>
</reference>
<dbReference type="PANTHER" id="PTHR39209:SF2">
    <property type="entry name" value="CYTOPLASMIC PROTEIN"/>
    <property type="match status" value="1"/>
</dbReference>
<protein>
    <recommendedName>
        <fullName evidence="1">B3/B4 tRNA-binding domain-containing protein</fullName>
    </recommendedName>
</protein>
<reference evidence="2" key="2">
    <citation type="submission" date="2020-09" db="EMBL/GenBank/DDBJ databases">
        <authorList>
            <person name="Sun Q."/>
            <person name="Kim S."/>
        </authorList>
    </citation>
    <scope>NUCLEOTIDE SEQUENCE</scope>
    <source>
        <strain evidence="2">KCTC 42590</strain>
    </source>
</reference>
<dbReference type="EMBL" id="BNCI01000001">
    <property type="protein sequence ID" value="GHF16760.1"/>
    <property type="molecule type" value="Genomic_DNA"/>
</dbReference>
<dbReference type="InterPro" id="IPR020825">
    <property type="entry name" value="Phe-tRNA_synthase-like_B3/B4"/>
</dbReference>
<keyword evidence="3" id="KW-1185">Reference proteome</keyword>
<evidence type="ECO:0000259" key="1">
    <source>
        <dbReference type="SMART" id="SM00873"/>
    </source>
</evidence>
<dbReference type="AlphaFoldDB" id="A0A919E644"/>
<feature type="domain" description="B3/B4 tRNA-binding" evidence="1">
    <location>
        <begin position="61"/>
        <end position="210"/>
    </location>
</feature>
<organism evidence="2 3">
    <name type="scientific">Kordiimonas sediminis</name>
    <dbReference type="NCBI Taxonomy" id="1735581"/>
    <lineage>
        <taxon>Bacteria</taxon>
        <taxon>Pseudomonadati</taxon>
        <taxon>Pseudomonadota</taxon>
        <taxon>Alphaproteobacteria</taxon>
        <taxon>Kordiimonadales</taxon>
        <taxon>Kordiimonadaceae</taxon>
        <taxon>Kordiimonas</taxon>
    </lineage>
</organism>
<dbReference type="SUPFAM" id="SSF56037">
    <property type="entry name" value="PheT/TilS domain"/>
    <property type="match status" value="1"/>
</dbReference>
<name>A0A919E644_9PROT</name>
<dbReference type="SMART" id="SM00873">
    <property type="entry name" value="B3_4"/>
    <property type="match status" value="1"/>
</dbReference>
<evidence type="ECO:0000313" key="3">
    <source>
        <dbReference type="Proteomes" id="UP000630923"/>
    </source>
</evidence>
<accession>A0A919E644</accession>
<gene>
    <name evidence="2" type="ORF">GCM10017044_08870</name>
</gene>